<accession>A0A0F9RNM1</accession>
<comment type="caution">
    <text evidence="1">The sequence shown here is derived from an EMBL/GenBank/DDBJ whole genome shotgun (WGS) entry which is preliminary data.</text>
</comment>
<evidence type="ECO:0000313" key="1">
    <source>
        <dbReference type="EMBL" id="KKN18873.1"/>
    </source>
</evidence>
<dbReference type="EMBL" id="LAZR01003387">
    <property type="protein sequence ID" value="KKN18873.1"/>
    <property type="molecule type" value="Genomic_DNA"/>
</dbReference>
<feature type="non-terminal residue" evidence="1">
    <location>
        <position position="1"/>
    </location>
</feature>
<name>A0A0F9RNM1_9ZZZZ</name>
<reference evidence="1" key="1">
    <citation type="journal article" date="2015" name="Nature">
        <title>Complex archaea that bridge the gap between prokaryotes and eukaryotes.</title>
        <authorList>
            <person name="Spang A."/>
            <person name="Saw J.H."/>
            <person name="Jorgensen S.L."/>
            <person name="Zaremba-Niedzwiedzka K."/>
            <person name="Martijn J."/>
            <person name="Lind A.E."/>
            <person name="van Eijk R."/>
            <person name="Schleper C."/>
            <person name="Guy L."/>
            <person name="Ettema T.J."/>
        </authorList>
    </citation>
    <scope>NUCLEOTIDE SEQUENCE</scope>
</reference>
<proteinExistence type="predicted"/>
<organism evidence="1">
    <name type="scientific">marine sediment metagenome</name>
    <dbReference type="NCBI Taxonomy" id="412755"/>
    <lineage>
        <taxon>unclassified sequences</taxon>
        <taxon>metagenomes</taxon>
        <taxon>ecological metagenomes</taxon>
    </lineage>
</organism>
<protein>
    <submittedName>
        <fullName evidence="1">Uncharacterized protein</fullName>
    </submittedName>
</protein>
<gene>
    <name evidence="1" type="ORF">LCGC14_0951320</name>
</gene>
<sequence length="79" mass="9249">SMNPFAFEISGKLQNIILGQMSERGTIFGVPYKTVDRIDKKKVEKVIDKMFDRFESPVDFCCDYDRENAAKRLKKELRL</sequence>
<dbReference type="AlphaFoldDB" id="A0A0F9RNM1"/>